<organism evidence="2 3">
    <name type="scientific">Castilleja foliolosa</name>
    <dbReference type="NCBI Taxonomy" id="1961234"/>
    <lineage>
        <taxon>Eukaryota</taxon>
        <taxon>Viridiplantae</taxon>
        <taxon>Streptophyta</taxon>
        <taxon>Embryophyta</taxon>
        <taxon>Tracheophyta</taxon>
        <taxon>Spermatophyta</taxon>
        <taxon>Magnoliopsida</taxon>
        <taxon>eudicotyledons</taxon>
        <taxon>Gunneridae</taxon>
        <taxon>Pentapetalae</taxon>
        <taxon>asterids</taxon>
        <taxon>lamiids</taxon>
        <taxon>Lamiales</taxon>
        <taxon>Orobanchaceae</taxon>
        <taxon>Pedicularideae</taxon>
        <taxon>Castillejinae</taxon>
        <taxon>Castilleja</taxon>
    </lineage>
</organism>
<gene>
    <name evidence="2" type="ORF">CASFOL_015128</name>
</gene>
<keyword evidence="3" id="KW-1185">Reference proteome</keyword>
<keyword evidence="1" id="KW-0812">Transmembrane</keyword>
<dbReference type="PROSITE" id="PS51257">
    <property type="entry name" value="PROKAR_LIPOPROTEIN"/>
    <property type="match status" value="1"/>
</dbReference>
<feature type="transmembrane region" description="Helical" evidence="1">
    <location>
        <begin position="6"/>
        <end position="26"/>
    </location>
</feature>
<dbReference type="EMBL" id="JAVIJP010000017">
    <property type="protein sequence ID" value="KAL3640160.1"/>
    <property type="molecule type" value="Genomic_DNA"/>
</dbReference>
<evidence type="ECO:0000313" key="3">
    <source>
        <dbReference type="Proteomes" id="UP001632038"/>
    </source>
</evidence>
<proteinExistence type="predicted"/>
<dbReference type="PANTHER" id="PTHR38384">
    <property type="entry name" value="MEMBRANE LIPOPROTEIN-RELATED"/>
    <property type="match status" value="1"/>
</dbReference>
<dbReference type="Proteomes" id="UP001632038">
    <property type="component" value="Unassembled WGS sequence"/>
</dbReference>
<reference evidence="3" key="1">
    <citation type="journal article" date="2024" name="IScience">
        <title>Strigolactones Initiate the Formation of Haustorium-like Structures in Castilleja.</title>
        <authorList>
            <person name="Buerger M."/>
            <person name="Peterson D."/>
            <person name="Chory J."/>
        </authorList>
    </citation>
    <scope>NUCLEOTIDE SEQUENCE [LARGE SCALE GENOMIC DNA]</scope>
</reference>
<sequence>MQKNFTLLQTVATAGIFSAISCWYGFMFGRESARKELDDLIKTLRQSNCDPTPSEPPHKQI</sequence>
<comment type="caution">
    <text evidence="2">The sequence shown here is derived from an EMBL/GenBank/DDBJ whole genome shotgun (WGS) entry which is preliminary data.</text>
</comment>
<dbReference type="AlphaFoldDB" id="A0ABD3DCW1"/>
<dbReference type="PANTHER" id="PTHR38384:SF2">
    <property type="entry name" value="MEMBRANE LIPOPROTEIN"/>
    <property type="match status" value="1"/>
</dbReference>
<accession>A0ABD3DCW1</accession>
<keyword evidence="1" id="KW-1133">Transmembrane helix</keyword>
<evidence type="ECO:0008006" key="4">
    <source>
        <dbReference type="Google" id="ProtNLM"/>
    </source>
</evidence>
<evidence type="ECO:0000313" key="2">
    <source>
        <dbReference type="EMBL" id="KAL3640160.1"/>
    </source>
</evidence>
<keyword evidence="1" id="KW-0472">Membrane</keyword>
<evidence type="ECO:0000256" key="1">
    <source>
        <dbReference type="SAM" id="Phobius"/>
    </source>
</evidence>
<name>A0ABD3DCW1_9LAMI</name>
<protein>
    <recommendedName>
        <fullName evidence="4">Membrane lipoprotein</fullName>
    </recommendedName>
</protein>